<feature type="region of interest" description="Disordered" evidence="1">
    <location>
        <begin position="297"/>
        <end position="328"/>
    </location>
</feature>
<keyword evidence="3" id="KW-1185">Reference proteome</keyword>
<name>A0A1Q9C092_SYMMI</name>
<dbReference type="EMBL" id="LSRX01002051">
    <property type="protein sequence ID" value="OLP76345.1"/>
    <property type="molecule type" value="Genomic_DNA"/>
</dbReference>
<protein>
    <submittedName>
        <fullName evidence="2">Uncharacterized protein</fullName>
    </submittedName>
</protein>
<proteinExistence type="predicted"/>
<evidence type="ECO:0000313" key="3">
    <source>
        <dbReference type="Proteomes" id="UP000186817"/>
    </source>
</evidence>
<comment type="caution">
    <text evidence="2">The sequence shown here is derived from an EMBL/GenBank/DDBJ whole genome shotgun (WGS) entry which is preliminary data.</text>
</comment>
<gene>
    <name evidence="2" type="ORF">AK812_SmicGene43728</name>
</gene>
<reference evidence="2 3" key="1">
    <citation type="submission" date="2016-02" db="EMBL/GenBank/DDBJ databases">
        <title>Genome analysis of coral dinoflagellate symbionts highlights evolutionary adaptations to a symbiotic lifestyle.</title>
        <authorList>
            <person name="Aranda M."/>
            <person name="Li Y."/>
            <person name="Liew Y.J."/>
            <person name="Baumgarten S."/>
            <person name="Simakov O."/>
            <person name="Wilson M."/>
            <person name="Piel J."/>
            <person name="Ashoor H."/>
            <person name="Bougouffa S."/>
            <person name="Bajic V.B."/>
            <person name="Ryu T."/>
            <person name="Ravasi T."/>
            <person name="Bayer T."/>
            <person name="Micklem G."/>
            <person name="Kim H."/>
            <person name="Bhak J."/>
            <person name="Lajeunesse T.C."/>
            <person name="Voolstra C.R."/>
        </authorList>
    </citation>
    <scope>NUCLEOTIDE SEQUENCE [LARGE SCALE GENOMIC DNA]</scope>
    <source>
        <strain evidence="2 3">CCMP2467</strain>
    </source>
</reference>
<accession>A0A1Q9C092</accession>
<feature type="region of interest" description="Disordered" evidence="1">
    <location>
        <begin position="30"/>
        <end position="50"/>
    </location>
</feature>
<dbReference type="Proteomes" id="UP000186817">
    <property type="component" value="Unassembled WGS sequence"/>
</dbReference>
<feature type="region of interest" description="Disordered" evidence="1">
    <location>
        <begin position="228"/>
        <end position="248"/>
    </location>
</feature>
<organism evidence="2 3">
    <name type="scientific">Symbiodinium microadriaticum</name>
    <name type="common">Dinoflagellate</name>
    <name type="synonym">Zooxanthella microadriatica</name>
    <dbReference type="NCBI Taxonomy" id="2951"/>
    <lineage>
        <taxon>Eukaryota</taxon>
        <taxon>Sar</taxon>
        <taxon>Alveolata</taxon>
        <taxon>Dinophyceae</taxon>
        <taxon>Suessiales</taxon>
        <taxon>Symbiodiniaceae</taxon>
        <taxon>Symbiodinium</taxon>
    </lineage>
</organism>
<evidence type="ECO:0000313" key="2">
    <source>
        <dbReference type="EMBL" id="OLP76345.1"/>
    </source>
</evidence>
<evidence type="ECO:0000256" key="1">
    <source>
        <dbReference type="SAM" id="MobiDB-lite"/>
    </source>
</evidence>
<sequence>MHRIERVGGAEHGNVSTQVPVPMRPALSRRRAELTAQRGKRGKVTSSRQRVGTRALLGKQSEWDPVHFGDRPGPRRLATWMAVLCIAYSNHFEPLTFANARCCLPCPLPFRLRPSPVAVWLTGEVDAFGDHARACTRTGLIARRAKIVERARVCVAREAVVPDGQVVPQQWLAHTTAPNVRSDDRRRLDLVLYGTTLLGGALCVATLHPCRRWHAQVSHSLVLLHTTEQPCGSPSTERKPHTRKRTAAPNNSWCSGVYEVGGRWNAGAHRVPCPARSVSRAKRCFVGMGLALVDQTSRHEHSPRVSVVGTPPLEPTVGPRAGTRARPC</sequence>
<dbReference type="AlphaFoldDB" id="A0A1Q9C092"/>